<evidence type="ECO:0000313" key="1">
    <source>
        <dbReference type="EMBL" id="KAG0416703.1"/>
    </source>
</evidence>
<accession>A0AC60PAV0</accession>
<dbReference type="Proteomes" id="UP000805193">
    <property type="component" value="Unassembled WGS sequence"/>
</dbReference>
<proteinExistence type="predicted"/>
<protein>
    <submittedName>
        <fullName evidence="1">Uncharacterized protein</fullName>
    </submittedName>
</protein>
<name>A0AC60PAV0_IXOPE</name>
<comment type="caution">
    <text evidence="1">The sequence shown here is derived from an EMBL/GenBank/DDBJ whole genome shotgun (WGS) entry which is preliminary data.</text>
</comment>
<evidence type="ECO:0000313" key="2">
    <source>
        <dbReference type="Proteomes" id="UP000805193"/>
    </source>
</evidence>
<sequence>MYALIRFLEDRNNPVYTVSWNDDVGEDTGDYKAQILVLGVPVADGLEQSDDAVEPFQAVGSKTVLGAKPTAKRFIFNKTKDASVSGNVVQSRPEIAKATALVLHRDAPGIADMGQALADGPVASAAEPEPFIRRLDGCQSPVCRWLGDYLRGKLDDTVDPCTDFYGYACPAAWFSQDTLSALPFQAYAAGQLMYRLENMFHEFQQTDFATEGAKYARFVSRASSFFIRCISKEGNHGPRLDLQELFSHYGLEIVLPTPALSRLAVQGYHSPSLAAEPLRDHHGPGRYGQGSPFPPVLLQTSLVDHHPERLHRLSPAADSRNRLSSAQARVSSANILSRALRPVVFHPRQPQLRTLLACLLSVVHHPGALIWTLGETEVEESGGRDCATPHLILAPATQSHHISYRLLRQVSRLGPLVA</sequence>
<reference evidence="1 2" key="1">
    <citation type="journal article" date="2020" name="Cell">
        <title>Large-Scale Comparative Analyses of Tick Genomes Elucidate Their Genetic Diversity and Vector Capacities.</title>
        <authorList>
            <consortium name="Tick Genome and Microbiome Consortium (TIGMIC)"/>
            <person name="Jia N."/>
            <person name="Wang J."/>
            <person name="Shi W."/>
            <person name="Du L."/>
            <person name="Sun Y."/>
            <person name="Zhan W."/>
            <person name="Jiang J.F."/>
            <person name="Wang Q."/>
            <person name="Zhang B."/>
            <person name="Ji P."/>
            <person name="Bell-Sakyi L."/>
            <person name="Cui X.M."/>
            <person name="Yuan T.T."/>
            <person name="Jiang B.G."/>
            <person name="Yang W.F."/>
            <person name="Lam T.T."/>
            <person name="Chang Q.C."/>
            <person name="Ding S.J."/>
            <person name="Wang X.J."/>
            <person name="Zhu J.G."/>
            <person name="Ruan X.D."/>
            <person name="Zhao L."/>
            <person name="Wei J.T."/>
            <person name="Ye R.Z."/>
            <person name="Que T.C."/>
            <person name="Du C.H."/>
            <person name="Zhou Y.H."/>
            <person name="Cheng J.X."/>
            <person name="Dai P.F."/>
            <person name="Guo W.B."/>
            <person name="Han X.H."/>
            <person name="Huang E.J."/>
            <person name="Li L.F."/>
            <person name="Wei W."/>
            <person name="Gao Y.C."/>
            <person name="Liu J.Z."/>
            <person name="Shao H.Z."/>
            <person name="Wang X."/>
            <person name="Wang C.C."/>
            <person name="Yang T.C."/>
            <person name="Huo Q.B."/>
            <person name="Li W."/>
            <person name="Chen H.Y."/>
            <person name="Chen S.E."/>
            <person name="Zhou L.G."/>
            <person name="Ni X.B."/>
            <person name="Tian J.H."/>
            <person name="Sheng Y."/>
            <person name="Liu T."/>
            <person name="Pan Y.S."/>
            <person name="Xia L.Y."/>
            <person name="Li J."/>
            <person name="Zhao F."/>
            <person name="Cao W.C."/>
        </authorList>
    </citation>
    <scope>NUCLEOTIDE SEQUENCE [LARGE SCALE GENOMIC DNA]</scope>
    <source>
        <strain evidence="1">Iper-2018</strain>
    </source>
</reference>
<keyword evidence="2" id="KW-1185">Reference proteome</keyword>
<gene>
    <name evidence="1" type="ORF">HPB47_006201</name>
</gene>
<dbReference type="EMBL" id="JABSTQ010010927">
    <property type="protein sequence ID" value="KAG0416703.1"/>
    <property type="molecule type" value="Genomic_DNA"/>
</dbReference>
<organism evidence="1 2">
    <name type="scientific">Ixodes persulcatus</name>
    <name type="common">Taiga tick</name>
    <dbReference type="NCBI Taxonomy" id="34615"/>
    <lineage>
        <taxon>Eukaryota</taxon>
        <taxon>Metazoa</taxon>
        <taxon>Ecdysozoa</taxon>
        <taxon>Arthropoda</taxon>
        <taxon>Chelicerata</taxon>
        <taxon>Arachnida</taxon>
        <taxon>Acari</taxon>
        <taxon>Parasitiformes</taxon>
        <taxon>Ixodida</taxon>
        <taxon>Ixodoidea</taxon>
        <taxon>Ixodidae</taxon>
        <taxon>Ixodinae</taxon>
        <taxon>Ixodes</taxon>
    </lineage>
</organism>